<feature type="transmembrane region" description="Helical" evidence="11">
    <location>
        <begin position="44"/>
        <end position="63"/>
    </location>
</feature>
<keyword evidence="14" id="KW-1185">Reference proteome</keyword>
<feature type="transmembrane region" description="Helical" evidence="11">
    <location>
        <begin position="146"/>
        <end position="165"/>
    </location>
</feature>
<evidence type="ECO:0000313" key="13">
    <source>
        <dbReference type="EMBL" id="ETW79014.1"/>
    </source>
</evidence>
<dbReference type="GO" id="GO:0019706">
    <property type="term" value="F:protein-cysteine S-palmitoyltransferase activity"/>
    <property type="evidence" value="ECO:0007669"/>
    <property type="project" value="UniProtKB-EC"/>
</dbReference>
<evidence type="ECO:0000256" key="9">
    <source>
        <dbReference type="ARBA" id="ARBA00023315"/>
    </source>
</evidence>
<feature type="transmembrane region" description="Helical" evidence="11">
    <location>
        <begin position="237"/>
        <end position="259"/>
    </location>
</feature>
<dbReference type="Proteomes" id="UP000030671">
    <property type="component" value="Unassembled WGS sequence"/>
</dbReference>
<evidence type="ECO:0000256" key="2">
    <source>
        <dbReference type="ARBA" id="ARBA00008574"/>
    </source>
</evidence>
<dbReference type="RefSeq" id="XP_009549291.1">
    <property type="nucleotide sequence ID" value="XM_009550996.1"/>
</dbReference>
<dbReference type="EMBL" id="KI925461">
    <property type="protein sequence ID" value="ETW79014.1"/>
    <property type="molecule type" value="Genomic_DNA"/>
</dbReference>
<keyword evidence="3 11" id="KW-0808">Transferase</keyword>
<evidence type="ECO:0000256" key="7">
    <source>
        <dbReference type="ARBA" id="ARBA00023139"/>
    </source>
</evidence>
<keyword evidence="8" id="KW-0449">Lipoprotein</keyword>
<feature type="transmembrane region" description="Helical" evidence="11">
    <location>
        <begin position="193"/>
        <end position="217"/>
    </location>
</feature>
<keyword evidence="6 11" id="KW-0472">Membrane</keyword>
<evidence type="ECO:0000256" key="1">
    <source>
        <dbReference type="ARBA" id="ARBA00004127"/>
    </source>
</evidence>
<dbReference type="GO" id="GO:0005783">
    <property type="term" value="C:endoplasmic reticulum"/>
    <property type="evidence" value="ECO:0007669"/>
    <property type="project" value="TreeGrafter"/>
</dbReference>
<comment type="similarity">
    <text evidence="2 11">Belongs to the DHHC palmitoyltransferase family.</text>
</comment>
<dbReference type="Pfam" id="PF01529">
    <property type="entry name" value="DHHC"/>
    <property type="match status" value="1"/>
</dbReference>
<comment type="catalytic activity">
    <reaction evidence="10 11">
        <text>L-cysteinyl-[protein] + hexadecanoyl-CoA = S-hexadecanoyl-L-cysteinyl-[protein] + CoA</text>
        <dbReference type="Rhea" id="RHEA:36683"/>
        <dbReference type="Rhea" id="RHEA-COMP:10131"/>
        <dbReference type="Rhea" id="RHEA-COMP:11032"/>
        <dbReference type="ChEBI" id="CHEBI:29950"/>
        <dbReference type="ChEBI" id="CHEBI:57287"/>
        <dbReference type="ChEBI" id="CHEBI:57379"/>
        <dbReference type="ChEBI" id="CHEBI:74151"/>
        <dbReference type="EC" id="2.3.1.225"/>
    </reaction>
</comment>
<dbReference type="EC" id="2.3.1.225" evidence="11"/>
<organism evidence="13 14">
    <name type="scientific">Heterobasidion irregulare (strain TC 32-1)</name>
    <dbReference type="NCBI Taxonomy" id="747525"/>
    <lineage>
        <taxon>Eukaryota</taxon>
        <taxon>Fungi</taxon>
        <taxon>Dikarya</taxon>
        <taxon>Basidiomycota</taxon>
        <taxon>Agaricomycotina</taxon>
        <taxon>Agaricomycetes</taxon>
        <taxon>Russulales</taxon>
        <taxon>Bondarzewiaceae</taxon>
        <taxon>Heterobasidion</taxon>
        <taxon>Heterobasidion annosum species complex</taxon>
    </lineage>
</organism>
<reference evidence="13 14" key="1">
    <citation type="journal article" date="2012" name="New Phytol.">
        <title>Insight into trade-off between wood decay and parasitism from the genome of a fungal forest pathogen.</title>
        <authorList>
            <person name="Olson A."/>
            <person name="Aerts A."/>
            <person name="Asiegbu F."/>
            <person name="Belbahri L."/>
            <person name="Bouzid O."/>
            <person name="Broberg A."/>
            <person name="Canback B."/>
            <person name="Coutinho P.M."/>
            <person name="Cullen D."/>
            <person name="Dalman K."/>
            <person name="Deflorio G."/>
            <person name="van Diepen L.T."/>
            <person name="Dunand C."/>
            <person name="Duplessis S."/>
            <person name="Durling M."/>
            <person name="Gonthier P."/>
            <person name="Grimwood J."/>
            <person name="Fossdal C.G."/>
            <person name="Hansson D."/>
            <person name="Henrissat B."/>
            <person name="Hietala A."/>
            <person name="Himmelstrand K."/>
            <person name="Hoffmeister D."/>
            <person name="Hogberg N."/>
            <person name="James T.Y."/>
            <person name="Karlsson M."/>
            <person name="Kohler A."/>
            <person name="Kues U."/>
            <person name="Lee Y.H."/>
            <person name="Lin Y.C."/>
            <person name="Lind M."/>
            <person name="Lindquist E."/>
            <person name="Lombard V."/>
            <person name="Lucas S."/>
            <person name="Lunden K."/>
            <person name="Morin E."/>
            <person name="Murat C."/>
            <person name="Park J."/>
            <person name="Raffaello T."/>
            <person name="Rouze P."/>
            <person name="Salamov A."/>
            <person name="Schmutz J."/>
            <person name="Solheim H."/>
            <person name="Stahlberg J."/>
            <person name="Velez H."/>
            <person name="de Vries R.P."/>
            <person name="Wiebenga A."/>
            <person name="Woodward S."/>
            <person name="Yakovlev I."/>
            <person name="Garbelotto M."/>
            <person name="Martin F."/>
            <person name="Grigoriev I.V."/>
            <person name="Stenlid J."/>
        </authorList>
    </citation>
    <scope>NUCLEOTIDE SEQUENCE [LARGE SCALE GENOMIC DNA]</scope>
    <source>
        <strain evidence="13 14">TC 32-1</strain>
    </source>
</reference>
<dbReference type="HOGENOM" id="CLU_051554_0_0_1"/>
<dbReference type="InterPro" id="IPR001594">
    <property type="entry name" value="Palmitoyltrfase_DHHC"/>
</dbReference>
<gene>
    <name evidence="13" type="ORF">HETIRDRAFT_323881</name>
</gene>
<dbReference type="InterPro" id="IPR039859">
    <property type="entry name" value="PFA4/ZDH16/20/ERF2-like"/>
</dbReference>
<evidence type="ECO:0000256" key="4">
    <source>
        <dbReference type="ARBA" id="ARBA00022692"/>
    </source>
</evidence>
<evidence type="ECO:0000256" key="5">
    <source>
        <dbReference type="ARBA" id="ARBA00022989"/>
    </source>
</evidence>
<protein>
    <recommendedName>
        <fullName evidence="11">Palmitoyltransferase</fullName>
        <ecNumber evidence="11">2.3.1.225</ecNumber>
    </recommendedName>
</protein>
<evidence type="ECO:0000256" key="3">
    <source>
        <dbReference type="ARBA" id="ARBA00022679"/>
    </source>
</evidence>
<evidence type="ECO:0000313" key="14">
    <source>
        <dbReference type="Proteomes" id="UP000030671"/>
    </source>
</evidence>
<accession>W4JZV7</accession>
<evidence type="ECO:0000256" key="6">
    <source>
        <dbReference type="ARBA" id="ARBA00023136"/>
    </source>
</evidence>
<dbReference type="PANTHER" id="PTHR22883:SF301">
    <property type="entry name" value="PALMITOYLTRANSFERASE ZDHHC12"/>
    <property type="match status" value="1"/>
</dbReference>
<comment type="domain">
    <text evidence="11">The DHHC domain is required for palmitoyltransferase activity.</text>
</comment>
<sequence length="414" mass="46618">MRGTRRCTMLAVRCFFPRHTMLGMILDDFSVGWILQSQNKLFQGAVYILTLSFLFPTILALYLHLCLGRETHSVPSYLIPVAGHLTEPYECRADGTLDVCFKDNCEGRWKPPGTHHCSACGVCRLGFDHHCPWLGNCLTTRRLKPFLALLFLTPPTVVFAATPVIEHVWKYAALALATSRADAWAVQAWWARWWSWVVWGGPVGRWFVGVIIGFRLLEAEREREMHVRVRAGELPHARLAVLICAGTVLGLFSLGMVVATVRDILRGQTALDGIILRRVTRGIRDLRPDIRGRTHTNGMRYICIPDINSLLISRPAHTKDDLVHAHASTDVHLGADPIGSKGTIFPVLPDECLYDLGWRRNWNRAMAGAWFSDSIPDSGDTSRSGSEVYIWPKINPGVLRRIRTEVRAQKIARN</sequence>
<dbReference type="OrthoDB" id="302728at2759"/>
<dbReference type="KEGG" id="hir:HETIRDRAFT_323881"/>
<dbReference type="PROSITE" id="PS50216">
    <property type="entry name" value="DHHC"/>
    <property type="match status" value="1"/>
</dbReference>
<evidence type="ECO:0000259" key="12">
    <source>
        <dbReference type="Pfam" id="PF01529"/>
    </source>
</evidence>
<keyword evidence="7" id="KW-0564">Palmitate</keyword>
<dbReference type="InParanoid" id="W4JZV7"/>
<dbReference type="GeneID" id="20671001"/>
<dbReference type="PANTHER" id="PTHR22883">
    <property type="entry name" value="ZINC FINGER DHHC DOMAIN CONTAINING PROTEIN"/>
    <property type="match status" value="1"/>
</dbReference>
<proteinExistence type="inferred from homology"/>
<evidence type="ECO:0000256" key="10">
    <source>
        <dbReference type="ARBA" id="ARBA00048048"/>
    </source>
</evidence>
<keyword evidence="9 11" id="KW-0012">Acyltransferase</keyword>
<dbReference type="AlphaFoldDB" id="W4JZV7"/>
<comment type="subcellular location">
    <subcellularLocation>
        <location evidence="1">Endomembrane system</location>
        <topology evidence="1">Multi-pass membrane protein</topology>
    </subcellularLocation>
</comment>
<dbReference type="eggNOG" id="KOG1315">
    <property type="taxonomic scope" value="Eukaryota"/>
</dbReference>
<dbReference type="GO" id="GO:0005794">
    <property type="term" value="C:Golgi apparatus"/>
    <property type="evidence" value="ECO:0007669"/>
    <property type="project" value="TreeGrafter"/>
</dbReference>
<name>W4JZV7_HETIT</name>
<evidence type="ECO:0000256" key="11">
    <source>
        <dbReference type="RuleBase" id="RU079119"/>
    </source>
</evidence>
<feature type="domain" description="Palmitoyltransferase DHHC" evidence="12">
    <location>
        <begin position="108"/>
        <end position="169"/>
    </location>
</feature>
<keyword evidence="4 11" id="KW-0812">Transmembrane</keyword>
<dbReference type="GO" id="GO:0006612">
    <property type="term" value="P:protein targeting to membrane"/>
    <property type="evidence" value="ECO:0007669"/>
    <property type="project" value="TreeGrafter"/>
</dbReference>
<keyword evidence="5 11" id="KW-1133">Transmembrane helix</keyword>
<evidence type="ECO:0000256" key="8">
    <source>
        <dbReference type="ARBA" id="ARBA00023288"/>
    </source>
</evidence>